<accession>A0ABP7QWK9</accession>
<gene>
    <name evidence="1" type="ORF">GCM10022407_37150</name>
</gene>
<proteinExistence type="predicted"/>
<evidence type="ECO:0000313" key="1">
    <source>
        <dbReference type="EMBL" id="GAA3989149.1"/>
    </source>
</evidence>
<reference evidence="2" key="1">
    <citation type="journal article" date="2019" name="Int. J. Syst. Evol. Microbiol.">
        <title>The Global Catalogue of Microorganisms (GCM) 10K type strain sequencing project: providing services to taxonomists for standard genome sequencing and annotation.</title>
        <authorList>
            <consortium name="The Broad Institute Genomics Platform"/>
            <consortium name="The Broad Institute Genome Sequencing Center for Infectious Disease"/>
            <person name="Wu L."/>
            <person name="Ma J."/>
        </authorList>
    </citation>
    <scope>NUCLEOTIDE SEQUENCE [LARGE SCALE GENOMIC DNA]</scope>
    <source>
        <strain evidence="2">JCM 17217</strain>
    </source>
</reference>
<organism evidence="1 2">
    <name type="scientific">Hymenobacter antarcticus</name>
    <dbReference type="NCBI Taxonomy" id="486270"/>
    <lineage>
        <taxon>Bacteria</taxon>
        <taxon>Pseudomonadati</taxon>
        <taxon>Bacteroidota</taxon>
        <taxon>Cytophagia</taxon>
        <taxon>Cytophagales</taxon>
        <taxon>Hymenobacteraceae</taxon>
        <taxon>Hymenobacter</taxon>
    </lineage>
</organism>
<dbReference type="Proteomes" id="UP001501556">
    <property type="component" value="Unassembled WGS sequence"/>
</dbReference>
<sequence>MFTISTLRTATVLFGLLVALPARPLRAAPPVARLARVAPSAGTRPDTADTTTGRRRYGVIPRVWHRIAAPLAAAQRQPLLHLRVGRFALAVQSPAERCALVVSVLKPDAPGAPLAFGLGF</sequence>
<protein>
    <recommendedName>
        <fullName evidence="3">Secreted protein</fullName>
    </recommendedName>
</protein>
<comment type="caution">
    <text evidence="1">The sequence shown here is derived from an EMBL/GenBank/DDBJ whole genome shotgun (WGS) entry which is preliminary data.</text>
</comment>
<dbReference type="RefSeq" id="WP_345126794.1">
    <property type="nucleotide sequence ID" value="NZ_BAABDI010000035.1"/>
</dbReference>
<dbReference type="EMBL" id="BAABDI010000035">
    <property type="protein sequence ID" value="GAA3989149.1"/>
    <property type="molecule type" value="Genomic_DNA"/>
</dbReference>
<evidence type="ECO:0008006" key="3">
    <source>
        <dbReference type="Google" id="ProtNLM"/>
    </source>
</evidence>
<keyword evidence="2" id="KW-1185">Reference proteome</keyword>
<evidence type="ECO:0000313" key="2">
    <source>
        <dbReference type="Proteomes" id="UP001501556"/>
    </source>
</evidence>
<name>A0ABP7QWK9_9BACT</name>